<evidence type="ECO:0000259" key="2">
    <source>
        <dbReference type="PROSITE" id="PS51819"/>
    </source>
</evidence>
<dbReference type="GO" id="GO:0046491">
    <property type="term" value="P:L-methylmalonyl-CoA metabolic process"/>
    <property type="evidence" value="ECO:0007669"/>
    <property type="project" value="TreeGrafter"/>
</dbReference>
<sequence>MTYITGIQQIGIGVRNVRESMLGYKEHFGMDVLIFDDTSEATLMTPYTGGTVHRRRAVLSLNMQGGGGFEIWQFQDRQPVAPAQVPQYGDLGIYAAKIKCRNIEAAHQHLKGCNAVKVGELTKDPAGQPHFYVTDAHENTFEIVTGNHWFHKNSNACGGVTGAVIGVRDMEKAVGFYRDILGIDEMVYDVADAKYRKVLLRKHPGRIGAFHKLLGSVEIELVQSLAREPVKIYQNRYWGDCGFIHLCFDVIDMCALKEHASKLGYHFSIDSLDSFAMESAAGRFCYVEDPDGTLIELVETHKVPLYKKWGLYLNLKKRSLEKPLPDWMIRMLSLSKVK</sequence>
<keyword evidence="1" id="KW-0479">Metal-binding</keyword>
<protein>
    <submittedName>
        <fullName evidence="3">VOC family protein</fullName>
    </submittedName>
</protein>
<reference evidence="3 4" key="1">
    <citation type="submission" date="2018-11" db="EMBL/GenBank/DDBJ databases">
        <title>Chitinophaga lutea sp.nov., isolate from arsenic contaminated soil.</title>
        <authorList>
            <person name="Zong Y."/>
        </authorList>
    </citation>
    <scope>NUCLEOTIDE SEQUENCE [LARGE SCALE GENOMIC DNA]</scope>
    <source>
        <strain evidence="3 4">ZY74</strain>
    </source>
</reference>
<comment type="caution">
    <text evidence="3">The sequence shown here is derived from an EMBL/GenBank/DDBJ whole genome shotgun (WGS) entry which is preliminary data.</text>
</comment>
<gene>
    <name evidence="3" type="ORF">EGT74_07835</name>
</gene>
<dbReference type="Gene3D" id="3.10.180.10">
    <property type="entry name" value="2,3-Dihydroxybiphenyl 1,2-Dioxygenase, domain 1"/>
    <property type="match status" value="2"/>
</dbReference>
<dbReference type="GO" id="GO:0046872">
    <property type="term" value="F:metal ion binding"/>
    <property type="evidence" value="ECO:0007669"/>
    <property type="project" value="UniProtKB-KW"/>
</dbReference>
<evidence type="ECO:0000313" key="3">
    <source>
        <dbReference type="EMBL" id="RPE14375.1"/>
    </source>
</evidence>
<dbReference type="AlphaFoldDB" id="A0A3N4Q483"/>
<organism evidence="3 4">
    <name type="scientific">Chitinophaga lutea</name>
    <dbReference type="NCBI Taxonomy" id="2488634"/>
    <lineage>
        <taxon>Bacteria</taxon>
        <taxon>Pseudomonadati</taxon>
        <taxon>Bacteroidota</taxon>
        <taxon>Chitinophagia</taxon>
        <taxon>Chitinophagales</taxon>
        <taxon>Chitinophagaceae</taxon>
        <taxon>Chitinophaga</taxon>
    </lineage>
</organism>
<feature type="domain" description="VOC" evidence="2">
    <location>
        <begin position="159"/>
        <end position="300"/>
    </location>
</feature>
<dbReference type="OrthoDB" id="9795618at2"/>
<dbReference type="RefSeq" id="WP_123845937.1">
    <property type="nucleotide sequence ID" value="NZ_RPDH01000001.1"/>
</dbReference>
<dbReference type="InterPro" id="IPR004360">
    <property type="entry name" value="Glyas_Fos-R_dOase_dom"/>
</dbReference>
<keyword evidence="4" id="KW-1185">Reference proteome</keyword>
<dbReference type="PROSITE" id="PS51819">
    <property type="entry name" value="VOC"/>
    <property type="match status" value="2"/>
</dbReference>
<accession>A0A3N4Q483</accession>
<evidence type="ECO:0000256" key="1">
    <source>
        <dbReference type="ARBA" id="ARBA00022723"/>
    </source>
</evidence>
<dbReference type="InterPro" id="IPR029068">
    <property type="entry name" value="Glyas_Bleomycin-R_OHBP_Dase"/>
</dbReference>
<dbReference type="PANTHER" id="PTHR43048:SF3">
    <property type="entry name" value="METHYLMALONYL-COA EPIMERASE, MITOCHONDRIAL"/>
    <property type="match status" value="1"/>
</dbReference>
<proteinExistence type="predicted"/>
<dbReference type="PANTHER" id="PTHR43048">
    <property type="entry name" value="METHYLMALONYL-COA EPIMERASE"/>
    <property type="match status" value="1"/>
</dbReference>
<dbReference type="GO" id="GO:0004493">
    <property type="term" value="F:methylmalonyl-CoA epimerase activity"/>
    <property type="evidence" value="ECO:0007669"/>
    <property type="project" value="TreeGrafter"/>
</dbReference>
<dbReference type="InterPro" id="IPR051785">
    <property type="entry name" value="MMCE/EMCE_epimerase"/>
</dbReference>
<evidence type="ECO:0000313" key="4">
    <source>
        <dbReference type="Proteomes" id="UP000278351"/>
    </source>
</evidence>
<dbReference type="Pfam" id="PF00903">
    <property type="entry name" value="Glyoxalase"/>
    <property type="match status" value="1"/>
</dbReference>
<name>A0A3N4Q483_9BACT</name>
<dbReference type="Proteomes" id="UP000278351">
    <property type="component" value="Unassembled WGS sequence"/>
</dbReference>
<feature type="domain" description="VOC" evidence="2">
    <location>
        <begin position="6"/>
        <end position="146"/>
    </location>
</feature>
<dbReference type="InterPro" id="IPR037523">
    <property type="entry name" value="VOC_core"/>
</dbReference>
<dbReference type="SUPFAM" id="SSF54593">
    <property type="entry name" value="Glyoxalase/Bleomycin resistance protein/Dihydroxybiphenyl dioxygenase"/>
    <property type="match status" value="2"/>
</dbReference>
<dbReference type="EMBL" id="RPDH01000001">
    <property type="protein sequence ID" value="RPE14375.1"/>
    <property type="molecule type" value="Genomic_DNA"/>
</dbReference>